<organism evidence="2 3">
    <name type="scientific">Colletotrichum liriopes</name>
    <dbReference type="NCBI Taxonomy" id="708192"/>
    <lineage>
        <taxon>Eukaryota</taxon>
        <taxon>Fungi</taxon>
        <taxon>Dikarya</taxon>
        <taxon>Ascomycota</taxon>
        <taxon>Pezizomycotina</taxon>
        <taxon>Sordariomycetes</taxon>
        <taxon>Hypocreomycetidae</taxon>
        <taxon>Glomerellales</taxon>
        <taxon>Glomerellaceae</taxon>
        <taxon>Colletotrichum</taxon>
        <taxon>Colletotrichum spaethianum species complex</taxon>
    </lineage>
</organism>
<evidence type="ECO:0000259" key="1">
    <source>
        <dbReference type="Pfam" id="PF20516"/>
    </source>
</evidence>
<dbReference type="Pfam" id="PF20516">
    <property type="entry name" value="PDDEXK_12"/>
    <property type="match status" value="1"/>
</dbReference>
<protein>
    <recommendedName>
        <fullName evidence="1">PD-(D/E)XK nuclease-like domain-containing protein</fullName>
    </recommendedName>
</protein>
<evidence type="ECO:0000313" key="2">
    <source>
        <dbReference type="EMBL" id="GJC90282.1"/>
    </source>
</evidence>
<keyword evidence="3" id="KW-1185">Reference proteome</keyword>
<evidence type="ECO:0000313" key="3">
    <source>
        <dbReference type="Proteomes" id="UP001055172"/>
    </source>
</evidence>
<accession>A0AA37LZ88</accession>
<gene>
    <name evidence="2" type="ORF">ColLi_13120</name>
</gene>
<dbReference type="EMBL" id="BPPX01000051">
    <property type="protein sequence ID" value="GJC90282.1"/>
    <property type="molecule type" value="Genomic_DNA"/>
</dbReference>
<dbReference type="InterPro" id="IPR046797">
    <property type="entry name" value="PDDEXK_12"/>
</dbReference>
<sequence>MPLLEFIPGIIIQGREWILVASAMDDKTKTVVEKVLGVYQTVCVLQHLKRCIEETYWPWYQQAVLCVPAALQGSDGL</sequence>
<dbReference type="AlphaFoldDB" id="A0AA37LZ88"/>
<dbReference type="Proteomes" id="UP001055172">
    <property type="component" value="Unassembled WGS sequence"/>
</dbReference>
<reference evidence="2 3" key="1">
    <citation type="submission" date="2021-07" db="EMBL/GenBank/DDBJ databases">
        <title>Genome data of Colletotrichum spaethianum.</title>
        <authorList>
            <person name="Utami Y.D."/>
            <person name="Hiruma K."/>
        </authorList>
    </citation>
    <scope>NUCLEOTIDE SEQUENCE [LARGE SCALE GENOMIC DNA]</scope>
    <source>
        <strain evidence="2 3">MAFF 242679</strain>
    </source>
</reference>
<comment type="caution">
    <text evidence="2">The sequence shown here is derived from an EMBL/GenBank/DDBJ whole genome shotgun (WGS) entry which is preliminary data.</text>
</comment>
<feature type="domain" description="PD-(D/E)XK nuclease-like" evidence="1">
    <location>
        <begin position="4"/>
        <end position="57"/>
    </location>
</feature>
<name>A0AA37LZ88_9PEZI</name>
<proteinExistence type="predicted"/>